<organism evidence="1 2">
    <name type="scientific">Alteromonas macleodii</name>
    <name type="common">Pseudoalteromonas macleodii</name>
    <dbReference type="NCBI Taxonomy" id="28108"/>
    <lineage>
        <taxon>Bacteria</taxon>
        <taxon>Pseudomonadati</taxon>
        <taxon>Pseudomonadota</taxon>
        <taxon>Gammaproteobacteria</taxon>
        <taxon>Alteromonadales</taxon>
        <taxon>Alteromonadaceae</taxon>
        <taxon>Alteromonas/Salinimonas group</taxon>
        <taxon>Alteromonas</taxon>
    </lineage>
</organism>
<comment type="caution">
    <text evidence="1">The sequence shown here is derived from an EMBL/GenBank/DDBJ whole genome shotgun (WGS) entry which is preliminary data.</text>
</comment>
<evidence type="ECO:0000313" key="1">
    <source>
        <dbReference type="EMBL" id="OES25245.1"/>
    </source>
</evidence>
<gene>
    <name evidence="1" type="ORF">BFV95_4456</name>
</gene>
<dbReference type="AlphaFoldDB" id="A0AB36FNK0"/>
<keyword evidence="2" id="KW-1185">Reference proteome</keyword>
<evidence type="ECO:0000313" key="2">
    <source>
        <dbReference type="Proteomes" id="UP000095392"/>
    </source>
</evidence>
<reference evidence="1 2" key="1">
    <citation type="submission" date="2016-09" db="EMBL/GenBank/DDBJ databases">
        <title>Draft Genome Sequence of four Alteromonas macleodii strains isolated from copper coupons and grown long-term at elevated copper levels.</title>
        <authorList>
            <person name="Cusick K."/>
            <person name="Dale J."/>
            <person name="Little B."/>
            <person name="Biffinger J."/>
        </authorList>
    </citation>
    <scope>NUCLEOTIDE SEQUENCE [LARGE SCALE GENOMIC DNA]</scope>
    <source>
        <strain evidence="1 2">KCP01</strain>
    </source>
</reference>
<sequence>MPLPVISFYTSSNLFCNGPVSLYLLQVAFVVTQAHMT</sequence>
<dbReference type="EMBL" id="MIPY01000052">
    <property type="protein sequence ID" value="OES25245.1"/>
    <property type="molecule type" value="Genomic_DNA"/>
</dbReference>
<name>A0AB36FNK0_ALTMA</name>
<accession>A0AB36FNK0</accession>
<proteinExistence type="predicted"/>
<protein>
    <submittedName>
        <fullName evidence="1">Uncharacterized protein</fullName>
    </submittedName>
</protein>
<dbReference type="Proteomes" id="UP000095392">
    <property type="component" value="Unassembled WGS sequence"/>
</dbReference>